<keyword evidence="1" id="KW-1133">Transmembrane helix</keyword>
<dbReference type="Gene3D" id="1.20.1640.10">
    <property type="entry name" value="Multidrug efflux transporter AcrB transmembrane domain"/>
    <property type="match status" value="2"/>
</dbReference>
<evidence type="ECO:0000313" key="3">
    <source>
        <dbReference type="Proteomes" id="UP000282654"/>
    </source>
</evidence>
<dbReference type="SUPFAM" id="SSF82714">
    <property type="entry name" value="Multidrug efflux transporter AcrB TolC docking domain, DN and DC subdomains"/>
    <property type="match status" value="2"/>
</dbReference>
<protein>
    <submittedName>
        <fullName evidence="2">HAE1 family hydrophobic/amphiphilic exporter-1</fullName>
    </submittedName>
</protein>
<gene>
    <name evidence="2" type="ORF">EDD75_1523</name>
</gene>
<keyword evidence="1" id="KW-0812">Transmembrane</keyword>
<dbReference type="GO" id="GO:0005886">
    <property type="term" value="C:plasma membrane"/>
    <property type="evidence" value="ECO:0007669"/>
    <property type="project" value="TreeGrafter"/>
</dbReference>
<dbReference type="OrthoDB" id="9757876at2"/>
<organism evidence="2 3">
    <name type="scientific">Thermodesulfitimonas autotrophica</name>
    <dbReference type="NCBI Taxonomy" id="1894989"/>
    <lineage>
        <taxon>Bacteria</taxon>
        <taxon>Bacillati</taxon>
        <taxon>Bacillota</taxon>
        <taxon>Clostridia</taxon>
        <taxon>Thermoanaerobacterales</taxon>
        <taxon>Thermoanaerobacteraceae</taxon>
        <taxon>Thermodesulfitimonas</taxon>
    </lineage>
</organism>
<dbReference type="InterPro" id="IPR001036">
    <property type="entry name" value="Acrflvin-R"/>
</dbReference>
<feature type="transmembrane region" description="Helical" evidence="1">
    <location>
        <begin position="528"/>
        <end position="549"/>
    </location>
</feature>
<dbReference type="EMBL" id="RKRE01000003">
    <property type="protein sequence ID" value="RPF42422.1"/>
    <property type="molecule type" value="Genomic_DNA"/>
</dbReference>
<keyword evidence="3" id="KW-1185">Reference proteome</keyword>
<feature type="transmembrane region" description="Helical" evidence="1">
    <location>
        <begin position="12"/>
        <end position="32"/>
    </location>
</feature>
<dbReference type="PANTHER" id="PTHR32063">
    <property type="match status" value="1"/>
</dbReference>
<dbReference type="AlphaFoldDB" id="A0A3N5B0P6"/>
<dbReference type="PRINTS" id="PR00702">
    <property type="entry name" value="ACRIFLAVINRP"/>
</dbReference>
<dbReference type="Gene3D" id="3.30.70.1320">
    <property type="entry name" value="Multidrug efflux transporter AcrB pore domain like"/>
    <property type="match status" value="1"/>
</dbReference>
<name>A0A3N5B0P6_9THEO</name>
<feature type="transmembrane region" description="Helical" evidence="1">
    <location>
        <begin position="427"/>
        <end position="447"/>
    </location>
</feature>
<dbReference type="SUPFAM" id="SSF82693">
    <property type="entry name" value="Multidrug efflux transporter AcrB pore domain, PN1, PN2, PC1 and PC2 subdomains"/>
    <property type="match status" value="3"/>
</dbReference>
<dbReference type="SUPFAM" id="SSF82866">
    <property type="entry name" value="Multidrug efflux transporter AcrB transmembrane domain"/>
    <property type="match status" value="2"/>
</dbReference>
<feature type="transmembrane region" description="Helical" evidence="1">
    <location>
        <begin position="883"/>
        <end position="902"/>
    </location>
</feature>
<dbReference type="Gene3D" id="3.30.2090.10">
    <property type="entry name" value="Multidrug efflux transporter AcrB TolC docking domain, DN and DC subdomains"/>
    <property type="match status" value="2"/>
</dbReference>
<dbReference type="InterPro" id="IPR027463">
    <property type="entry name" value="AcrB_DN_DC_subdom"/>
</dbReference>
<dbReference type="RefSeq" id="WP_123930487.1">
    <property type="nucleotide sequence ID" value="NZ_RKRE01000003.1"/>
</dbReference>
<feature type="transmembrane region" description="Helical" evidence="1">
    <location>
        <begin position="958"/>
        <end position="976"/>
    </location>
</feature>
<comment type="caution">
    <text evidence="2">The sequence shown here is derived from an EMBL/GenBank/DDBJ whole genome shotgun (WGS) entry which is preliminary data.</text>
</comment>
<dbReference type="Proteomes" id="UP000282654">
    <property type="component" value="Unassembled WGS sequence"/>
</dbReference>
<accession>A0A3N5B0P6</accession>
<dbReference type="Gene3D" id="3.30.70.1430">
    <property type="entry name" value="Multidrug efflux transporter AcrB pore domain"/>
    <property type="match status" value="2"/>
</dbReference>
<dbReference type="Pfam" id="PF00873">
    <property type="entry name" value="ACR_tran"/>
    <property type="match status" value="1"/>
</dbReference>
<sequence length="1026" mass="110783">MKLTELSLSRPSFTTVVFIALFVLGLFSYFHLPADLLPKMQFPYVAVMVPYPGAGPEEVEQKVTKPLEDAFSSLNNLDHLNSFSQEGMAVIWIGFKLDTDPDVATNEVQRKYNAAVHQLPPDIEPATIQQFNLNDTPVLQLSVTGNLPEATLYNLVKNEIQPRLQQTEGVSRVLLLGGREREIRVEVQPEQLEAYKISLLQVLAALQGDNQDVPAGRVEQAGENFVVRVKSQVTVPRELEQIIVANTKAGPIYLRDVAHIRDTFKDPASIARVGGRPGIVLAIFKRTDANTIETSEKVREAVAALEKSFGVKITCAYDAAEFIKDSLAGIQEELGLAVLVVAVVIFFFLGSLRGALIVLLTIPTSLVGTLVFVRLCGFSLNLMTLLGAALVVGIVVDDAIVVLENIHRHLEKGEEPVAAALASSKEIGLAVTGISLTLAVVFLPVALVSGIAGKIFREFGLVVVCATLLSLVVALTLIPLLVARLARPQVQSDTSLQGHLDGTGKGFLAQLSRAYEKGIAWALAHKKAVLATATFSFLAAGALLPLHLVGTEFIPKVDRGEFVLKLSAPPGTTLEKMDALVQGIEQEIRALPEVKDVFTTIGYTTGQWDAGASSNVAELKVLLKVRGAEKTAPVKEKVKALAERRAGLESSLVLTSLFGGAEDAALRIELRGHNLQRLQETAELVRKIVAATPGTQDVRTSVESGLPEYNIRVDREAAAAHGVTTSDVIQTVGLYLTGKVAGKYSDGKDQYDVRVIADPAARDDTNDLPELLLLNRAGEPIRLGQVAKFSQETGLKRISRVDRQRVFVVNANLVEGYTLGDAVRAIKEKLAGASIPPDVTVFFGGEQKMFEESMRDLLTAMVLSLIFVYLIMVALFESFLLPLTIWLAVPLALVGALFALALTRDTINIISMVGLIMLVGLVTKNAILLVDFGNQARKRGLSVNEALIQAGALRLRPILMTTAAMVTAMIPLALGLSSGSEMRQGMSVALIGGLIFSTLLTLFVVPVVYSLLEGLKEKALGLRWRR</sequence>
<dbReference type="Gene3D" id="3.30.70.1440">
    <property type="entry name" value="Multidrug efflux transporter AcrB pore domain"/>
    <property type="match status" value="1"/>
</dbReference>
<dbReference type="PANTHER" id="PTHR32063:SF0">
    <property type="entry name" value="SWARMING MOTILITY PROTEIN SWRC"/>
    <property type="match status" value="1"/>
</dbReference>
<keyword evidence="1" id="KW-0472">Membrane</keyword>
<dbReference type="GO" id="GO:0042910">
    <property type="term" value="F:xenobiotic transmembrane transporter activity"/>
    <property type="evidence" value="ECO:0007669"/>
    <property type="project" value="TreeGrafter"/>
</dbReference>
<feature type="transmembrane region" description="Helical" evidence="1">
    <location>
        <begin position="857"/>
        <end position="877"/>
    </location>
</feature>
<feature type="transmembrane region" description="Helical" evidence="1">
    <location>
        <begin position="459"/>
        <end position="482"/>
    </location>
</feature>
<reference evidence="2 3" key="1">
    <citation type="submission" date="2018-11" db="EMBL/GenBank/DDBJ databases">
        <title>Genomic Encyclopedia of Type Strains, Phase IV (KMG-IV): sequencing the most valuable type-strain genomes for metagenomic binning, comparative biology and taxonomic classification.</title>
        <authorList>
            <person name="Goeker M."/>
        </authorList>
    </citation>
    <scope>NUCLEOTIDE SEQUENCE [LARGE SCALE GENOMIC DNA]</scope>
    <source>
        <strain evidence="2 3">DSM 102936</strain>
    </source>
</reference>
<proteinExistence type="predicted"/>
<feature type="transmembrane region" description="Helical" evidence="1">
    <location>
        <begin position="909"/>
        <end position="930"/>
    </location>
</feature>
<evidence type="ECO:0000256" key="1">
    <source>
        <dbReference type="SAM" id="Phobius"/>
    </source>
</evidence>
<feature type="transmembrane region" description="Helical" evidence="1">
    <location>
        <begin position="334"/>
        <end position="350"/>
    </location>
</feature>
<feature type="transmembrane region" description="Helical" evidence="1">
    <location>
        <begin position="988"/>
        <end position="1012"/>
    </location>
</feature>
<evidence type="ECO:0000313" key="2">
    <source>
        <dbReference type="EMBL" id="RPF42422.1"/>
    </source>
</evidence>